<reference evidence="2 3" key="1">
    <citation type="submission" date="2020-10" db="EMBL/GenBank/DDBJ databases">
        <title>Phylogeny of dyella-like bacteria.</title>
        <authorList>
            <person name="Fu J."/>
        </authorList>
    </citation>
    <scope>NUCLEOTIDE SEQUENCE [LARGE SCALE GENOMIC DNA]</scope>
    <source>
        <strain evidence="2 3">Gsoil3046</strain>
    </source>
</reference>
<proteinExistence type="predicted"/>
<keyword evidence="3" id="KW-1185">Reference proteome</keyword>
<evidence type="ECO:0000313" key="2">
    <source>
        <dbReference type="EMBL" id="MFK2905023.1"/>
    </source>
</evidence>
<protein>
    <recommendedName>
        <fullName evidence="4">Homeodomain-like domain-containing protein</fullName>
    </recommendedName>
</protein>
<name>A0ABW8JV37_9GAMM</name>
<evidence type="ECO:0000313" key="3">
    <source>
        <dbReference type="Proteomes" id="UP001620460"/>
    </source>
</evidence>
<dbReference type="RefSeq" id="WP_404634077.1">
    <property type="nucleotide sequence ID" value="NZ_JADIKM010000003.1"/>
</dbReference>
<evidence type="ECO:0008006" key="4">
    <source>
        <dbReference type="Google" id="ProtNLM"/>
    </source>
</evidence>
<organism evidence="2 3">
    <name type="scientific">Dyella ginsengisoli</name>
    <dbReference type="NCBI Taxonomy" id="363848"/>
    <lineage>
        <taxon>Bacteria</taxon>
        <taxon>Pseudomonadati</taxon>
        <taxon>Pseudomonadota</taxon>
        <taxon>Gammaproteobacteria</taxon>
        <taxon>Lysobacterales</taxon>
        <taxon>Rhodanobacteraceae</taxon>
        <taxon>Dyella</taxon>
    </lineage>
</organism>
<accession>A0ABW8JV37</accession>
<feature type="region of interest" description="Disordered" evidence="1">
    <location>
        <begin position="91"/>
        <end position="125"/>
    </location>
</feature>
<comment type="caution">
    <text evidence="2">The sequence shown here is derived from an EMBL/GenBank/DDBJ whole genome shotgun (WGS) entry which is preliminary data.</text>
</comment>
<dbReference type="EMBL" id="JADIKM010000003">
    <property type="protein sequence ID" value="MFK2905023.1"/>
    <property type="molecule type" value="Genomic_DNA"/>
</dbReference>
<feature type="compositionally biased region" description="Basic residues" evidence="1">
    <location>
        <begin position="109"/>
        <end position="125"/>
    </location>
</feature>
<dbReference type="InterPro" id="IPR036388">
    <property type="entry name" value="WH-like_DNA-bd_sf"/>
</dbReference>
<sequence>MDPAFSRPGEPPTAFEEQLLAGVQMEHPTSAKDLWLLIAQQIGLAALVRVLDQFGDEHVWVPSRSGLLKPLWSQLRDAEIERLVRQEGMSHRGIADQLKVPRTTVQRVARARHGGGPPRHGKQRR</sequence>
<gene>
    <name evidence="2" type="ORF">ISP17_13760</name>
</gene>
<evidence type="ECO:0000256" key="1">
    <source>
        <dbReference type="SAM" id="MobiDB-lite"/>
    </source>
</evidence>
<dbReference type="Gene3D" id="1.10.10.10">
    <property type="entry name" value="Winged helix-like DNA-binding domain superfamily/Winged helix DNA-binding domain"/>
    <property type="match status" value="1"/>
</dbReference>
<dbReference type="Proteomes" id="UP001620460">
    <property type="component" value="Unassembled WGS sequence"/>
</dbReference>